<evidence type="ECO:0000256" key="1">
    <source>
        <dbReference type="SAM" id="MobiDB-lite"/>
    </source>
</evidence>
<dbReference type="AlphaFoldDB" id="A0A4S8NX33"/>
<keyword evidence="3" id="KW-1185">Reference proteome</keyword>
<reference evidence="2 3" key="1">
    <citation type="journal article" date="2018" name="Int. J. Syst. Evol. Microbiol.">
        <title>Glycomyces paridis sp. nov., isolated from the medicinal plant Paris polyphylla.</title>
        <authorList>
            <person name="Fang X.M."/>
            <person name="Bai J.L."/>
            <person name="Su J."/>
            <person name="Zhao L.L."/>
            <person name="Liu H.Y."/>
            <person name="Ma B.P."/>
            <person name="Zhang Y.Q."/>
            <person name="Yu L.Y."/>
        </authorList>
    </citation>
    <scope>NUCLEOTIDE SEQUENCE [LARGE SCALE GENOMIC DNA]</scope>
    <source>
        <strain evidence="2 3">CPCC 204357</strain>
    </source>
</reference>
<dbReference type="EMBL" id="STGX01000030">
    <property type="protein sequence ID" value="THV20842.1"/>
    <property type="molecule type" value="Genomic_DNA"/>
</dbReference>
<evidence type="ECO:0000313" key="3">
    <source>
        <dbReference type="Proteomes" id="UP000305792"/>
    </source>
</evidence>
<sequence>MTTFTTPGPITATVQVAGARVHLNATDRADTVVTVAPVDPTSRTDLKVAEKTKVAFTAGRLSVKTTASGAKQGSVDITIDLPADSALVAYLANSSIHAAGPLGDCELHTATSRITLARVAALQADLGAGALIVDRIDGEARINGGKVAVRIGHAAADLEFSCAGGRLDIDRADASVTAQAGDAPIRIGRLTNGHAKLWNGAGNIELGIDPASSADIRTDSKKGSVTNSAAASSVATKSS</sequence>
<feature type="region of interest" description="Disordered" evidence="1">
    <location>
        <begin position="215"/>
        <end position="239"/>
    </location>
</feature>
<feature type="compositionally biased region" description="Low complexity" evidence="1">
    <location>
        <begin position="224"/>
        <end position="239"/>
    </location>
</feature>
<organism evidence="2 3">
    <name type="scientific">Glycomyces paridis</name>
    <dbReference type="NCBI Taxonomy" id="2126555"/>
    <lineage>
        <taxon>Bacteria</taxon>
        <taxon>Bacillati</taxon>
        <taxon>Actinomycetota</taxon>
        <taxon>Actinomycetes</taxon>
        <taxon>Glycomycetales</taxon>
        <taxon>Glycomycetaceae</taxon>
        <taxon>Glycomyces</taxon>
    </lineage>
</organism>
<proteinExistence type="predicted"/>
<name>A0A4S8NX33_9ACTN</name>
<dbReference type="Proteomes" id="UP000305792">
    <property type="component" value="Unassembled WGS sequence"/>
</dbReference>
<gene>
    <name evidence="2" type="ORF">E9998_24955</name>
</gene>
<protein>
    <recommendedName>
        <fullName evidence="4">DUF4097 domain-containing protein</fullName>
    </recommendedName>
</protein>
<evidence type="ECO:0000313" key="2">
    <source>
        <dbReference type="EMBL" id="THV20842.1"/>
    </source>
</evidence>
<dbReference type="RefSeq" id="WP_136532463.1">
    <property type="nucleotide sequence ID" value="NZ_STGX01000030.1"/>
</dbReference>
<comment type="caution">
    <text evidence="2">The sequence shown here is derived from an EMBL/GenBank/DDBJ whole genome shotgun (WGS) entry which is preliminary data.</text>
</comment>
<dbReference type="OrthoDB" id="3252095at2"/>
<accession>A0A4S8NX33</accession>
<evidence type="ECO:0008006" key="4">
    <source>
        <dbReference type="Google" id="ProtNLM"/>
    </source>
</evidence>